<dbReference type="SUPFAM" id="SSF51366">
    <property type="entry name" value="Ribulose-phoshate binding barrel"/>
    <property type="match status" value="1"/>
</dbReference>
<protein>
    <recommendedName>
        <fullName evidence="2">tryptophan synthase</fullName>
        <ecNumber evidence="2">4.2.1.20</ecNumber>
    </recommendedName>
</protein>
<evidence type="ECO:0000313" key="8">
    <source>
        <dbReference type="EMBL" id="KKL71647.1"/>
    </source>
</evidence>
<proteinExistence type="predicted"/>
<accession>A0A0F9H926</accession>
<evidence type="ECO:0000256" key="7">
    <source>
        <dbReference type="ARBA" id="ARBA00049047"/>
    </source>
</evidence>
<evidence type="ECO:0000256" key="4">
    <source>
        <dbReference type="ARBA" id="ARBA00022822"/>
    </source>
</evidence>
<keyword evidence="5" id="KW-0057">Aromatic amino acid biosynthesis</keyword>
<evidence type="ECO:0000256" key="3">
    <source>
        <dbReference type="ARBA" id="ARBA00022605"/>
    </source>
</evidence>
<keyword evidence="6" id="KW-0456">Lyase</keyword>
<dbReference type="UniPathway" id="UPA00035">
    <property type="reaction ID" value="UER00044"/>
</dbReference>
<evidence type="ECO:0000256" key="6">
    <source>
        <dbReference type="ARBA" id="ARBA00023239"/>
    </source>
</evidence>
<sequence>LGFPFSDPIADGPVIQNASNISLNNGIKITSELGVVIINNL</sequence>
<dbReference type="InterPro" id="IPR011060">
    <property type="entry name" value="RibuloseP-bd_barrel"/>
</dbReference>
<dbReference type="GO" id="GO:0004834">
    <property type="term" value="F:tryptophan synthase activity"/>
    <property type="evidence" value="ECO:0007669"/>
    <property type="project" value="UniProtKB-EC"/>
</dbReference>
<comment type="pathway">
    <text evidence="1">Amino-acid biosynthesis; L-tryptophan biosynthesis; L-tryptophan from chorismate: step 5/5.</text>
</comment>
<keyword evidence="3" id="KW-0028">Amino-acid biosynthesis</keyword>
<dbReference type="InterPro" id="IPR013785">
    <property type="entry name" value="Aldolase_TIM"/>
</dbReference>
<dbReference type="InterPro" id="IPR002028">
    <property type="entry name" value="Trp_synthase_suA"/>
</dbReference>
<dbReference type="AlphaFoldDB" id="A0A0F9H926"/>
<gene>
    <name evidence="8" type="ORF">LCGC14_2092850</name>
</gene>
<feature type="non-terminal residue" evidence="8">
    <location>
        <position position="1"/>
    </location>
</feature>
<dbReference type="EMBL" id="LAZR01025526">
    <property type="protein sequence ID" value="KKL71647.1"/>
    <property type="molecule type" value="Genomic_DNA"/>
</dbReference>
<dbReference type="EC" id="4.2.1.20" evidence="2"/>
<evidence type="ECO:0000256" key="5">
    <source>
        <dbReference type="ARBA" id="ARBA00023141"/>
    </source>
</evidence>
<comment type="catalytic activity">
    <reaction evidence="7">
        <text>(1S,2R)-1-C-(indol-3-yl)glycerol 3-phosphate + L-serine = D-glyceraldehyde 3-phosphate + L-tryptophan + H2O</text>
        <dbReference type="Rhea" id="RHEA:10532"/>
        <dbReference type="ChEBI" id="CHEBI:15377"/>
        <dbReference type="ChEBI" id="CHEBI:33384"/>
        <dbReference type="ChEBI" id="CHEBI:57912"/>
        <dbReference type="ChEBI" id="CHEBI:58866"/>
        <dbReference type="ChEBI" id="CHEBI:59776"/>
        <dbReference type="EC" id="4.2.1.20"/>
    </reaction>
</comment>
<reference evidence="8" key="1">
    <citation type="journal article" date="2015" name="Nature">
        <title>Complex archaea that bridge the gap between prokaryotes and eukaryotes.</title>
        <authorList>
            <person name="Spang A."/>
            <person name="Saw J.H."/>
            <person name="Jorgensen S.L."/>
            <person name="Zaremba-Niedzwiedzka K."/>
            <person name="Martijn J."/>
            <person name="Lind A.E."/>
            <person name="van Eijk R."/>
            <person name="Schleper C."/>
            <person name="Guy L."/>
            <person name="Ettema T.J."/>
        </authorList>
    </citation>
    <scope>NUCLEOTIDE SEQUENCE</scope>
</reference>
<organism evidence="8">
    <name type="scientific">marine sediment metagenome</name>
    <dbReference type="NCBI Taxonomy" id="412755"/>
    <lineage>
        <taxon>unclassified sequences</taxon>
        <taxon>metagenomes</taxon>
        <taxon>ecological metagenomes</taxon>
    </lineage>
</organism>
<dbReference type="Pfam" id="PF00290">
    <property type="entry name" value="Trp_syntA"/>
    <property type="match status" value="1"/>
</dbReference>
<dbReference type="Gene3D" id="3.20.20.70">
    <property type="entry name" value="Aldolase class I"/>
    <property type="match status" value="1"/>
</dbReference>
<evidence type="ECO:0000256" key="1">
    <source>
        <dbReference type="ARBA" id="ARBA00004733"/>
    </source>
</evidence>
<evidence type="ECO:0000256" key="2">
    <source>
        <dbReference type="ARBA" id="ARBA00012043"/>
    </source>
</evidence>
<name>A0A0F9H926_9ZZZZ</name>
<comment type="caution">
    <text evidence="8">The sequence shown here is derived from an EMBL/GenBank/DDBJ whole genome shotgun (WGS) entry which is preliminary data.</text>
</comment>
<keyword evidence="4" id="KW-0822">Tryptophan biosynthesis</keyword>